<dbReference type="AlphaFoldDB" id="A0A2H3CS78"/>
<keyword evidence="2" id="KW-1185">Reference proteome</keyword>
<gene>
    <name evidence="1" type="ORF">ARMGADRAFT_1086963</name>
</gene>
<name>A0A2H3CS78_ARMGA</name>
<proteinExistence type="predicted"/>
<organism evidence="1 2">
    <name type="scientific">Armillaria gallica</name>
    <name type="common">Bulbous honey fungus</name>
    <name type="synonym">Armillaria bulbosa</name>
    <dbReference type="NCBI Taxonomy" id="47427"/>
    <lineage>
        <taxon>Eukaryota</taxon>
        <taxon>Fungi</taxon>
        <taxon>Dikarya</taxon>
        <taxon>Basidiomycota</taxon>
        <taxon>Agaricomycotina</taxon>
        <taxon>Agaricomycetes</taxon>
        <taxon>Agaricomycetidae</taxon>
        <taxon>Agaricales</taxon>
        <taxon>Marasmiineae</taxon>
        <taxon>Physalacriaceae</taxon>
        <taxon>Armillaria</taxon>
    </lineage>
</organism>
<dbReference type="Proteomes" id="UP000217790">
    <property type="component" value="Unassembled WGS sequence"/>
</dbReference>
<sequence>MVGDPPTRQNILLHLSSFFDDRPLDDSFNDTLRDPEVGVLCTIIHKQSKFPLLVPQTEHALNRCSHLWKKDLYLLQFKAIVSYIASDSVSSSHEWESIAQVIVCMASIIHRALRDTIDLPPADWDKKSLFLNIRQVIEDHRLYCIFDLYAIEVSGPPISQQHFRSIIGVAGYISGQALSRGILQAYEAFRGSDHLHYFVQDTQLQLELTQGLHAYITGISEASNKMGKRPDIESDEVLEGHIGDLHQTSVVGAICASLVYSHTTARPILSSLVSIAPHHTQWSQILKILNSPGHEYSIEQYKFGPSDTVTNRKHFKKDLKKNVSILADCLMAEMDHRNGINWLSRIFNHQIGSQELPQEFKIRKGKERV</sequence>
<dbReference type="EMBL" id="KZ293687">
    <property type="protein sequence ID" value="PBK85919.1"/>
    <property type="molecule type" value="Genomic_DNA"/>
</dbReference>
<dbReference type="InParanoid" id="A0A2H3CS78"/>
<protein>
    <submittedName>
        <fullName evidence="1">Uncharacterized protein</fullName>
    </submittedName>
</protein>
<evidence type="ECO:0000313" key="2">
    <source>
        <dbReference type="Proteomes" id="UP000217790"/>
    </source>
</evidence>
<accession>A0A2H3CS78</accession>
<reference evidence="2" key="1">
    <citation type="journal article" date="2017" name="Nat. Ecol. Evol.">
        <title>Genome expansion and lineage-specific genetic innovations in the forest pathogenic fungi Armillaria.</title>
        <authorList>
            <person name="Sipos G."/>
            <person name="Prasanna A.N."/>
            <person name="Walter M.C."/>
            <person name="O'Connor E."/>
            <person name="Balint B."/>
            <person name="Krizsan K."/>
            <person name="Kiss B."/>
            <person name="Hess J."/>
            <person name="Varga T."/>
            <person name="Slot J."/>
            <person name="Riley R."/>
            <person name="Boka B."/>
            <person name="Rigling D."/>
            <person name="Barry K."/>
            <person name="Lee J."/>
            <person name="Mihaltcheva S."/>
            <person name="LaButti K."/>
            <person name="Lipzen A."/>
            <person name="Waldron R."/>
            <person name="Moloney N.M."/>
            <person name="Sperisen C."/>
            <person name="Kredics L."/>
            <person name="Vagvoelgyi C."/>
            <person name="Patrignani A."/>
            <person name="Fitzpatrick D."/>
            <person name="Nagy I."/>
            <person name="Doyle S."/>
            <person name="Anderson J.B."/>
            <person name="Grigoriev I.V."/>
            <person name="Gueldener U."/>
            <person name="Muensterkoetter M."/>
            <person name="Nagy L.G."/>
        </authorList>
    </citation>
    <scope>NUCLEOTIDE SEQUENCE [LARGE SCALE GENOMIC DNA]</scope>
    <source>
        <strain evidence="2">Ar21-2</strain>
    </source>
</reference>
<evidence type="ECO:0000313" key="1">
    <source>
        <dbReference type="EMBL" id="PBK85919.1"/>
    </source>
</evidence>